<dbReference type="EMBL" id="JH668458">
    <property type="protein sequence ID" value="KAG6454136.1"/>
    <property type="molecule type" value="Genomic_DNA"/>
</dbReference>
<keyword evidence="8" id="KW-1185">Reference proteome</keyword>
<keyword evidence="3" id="KW-0378">Hydrolase</keyword>
<evidence type="ECO:0000256" key="1">
    <source>
        <dbReference type="ARBA" id="ARBA00010052"/>
    </source>
</evidence>
<dbReference type="InterPro" id="IPR040255">
    <property type="entry name" value="Non-specific_endonuclease"/>
</dbReference>
<reference evidence="7" key="2">
    <citation type="submission" date="2020-12" db="EMBL/GenBank/DDBJ databases">
        <authorList>
            <person name="Kanost M."/>
        </authorList>
    </citation>
    <scope>NUCLEOTIDE SEQUENCE</scope>
</reference>
<proteinExistence type="inferred from homology"/>
<dbReference type="GO" id="GO:0005634">
    <property type="term" value="C:nucleus"/>
    <property type="evidence" value="ECO:0007669"/>
    <property type="project" value="TreeGrafter"/>
</dbReference>
<dbReference type="GO" id="GO:0046872">
    <property type="term" value="F:metal ion binding"/>
    <property type="evidence" value="ECO:0007669"/>
    <property type="project" value="UniProtKB-KW"/>
</dbReference>
<comment type="caution">
    <text evidence="7">The sequence shown here is derived from an EMBL/GenBank/DDBJ whole genome shotgun (WGS) entry which is preliminary data.</text>
</comment>
<dbReference type="GO" id="GO:0006309">
    <property type="term" value="P:apoptotic DNA fragmentation"/>
    <property type="evidence" value="ECO:0007669"/>
    <property type="project" value="TreeGrafter"/>
</dbReference>
<organism evidence="7 8">
    <name type="scientific">Manduca sexta</name>
    <name type="common">Tobacco hawkmoth</name>
    <name type="synonym">Tobacco hornworm</name>
    <dbReference type="NCBI Taxonomy" id="7130"/>
    <lineage>
        <taxon>Eukaryota</taxon>
        <taxon>Metazoa</taxon>
        <taxon>Ecdysozoa</taxon>
        <taxon>Arthropoda</taxon>
        <taxon>Hexapoda</taxon>
        <taxon>Insecta</taxon>
        <taxon>Pterygota</taxon>
        <taxon>Neoptera</taxon>
        <taxon>Endopterygota</taxon>
        <taxon>Lepidoptera</taxon>
        <taxon>Glossata</taxon>
        <taxon>Ditrysia</taxon>
        <taxon>Bombycoidea</taxon>
        <taxon>Sphingidae</taxon>
        <taxon>Sphinginae</taxon>
        <taxon>Sphingini</taxon>
        <taxon>Manduca</taxon>
    </lineage>
</organism>
<dbReference type="PANTHER" id="PTHR13966">
    <property type="entry name" value="ENDONUCLEASE RELATED"/>
    <property type="match status" value="1"/>
</dbReference>
<dbReference type="EMBL" id="JH668458">
    <property type="protein sequence ID" value="KAG6454135.1"/>
    <property type="molecule type" value="Genomic_DNA"/>
</dbReference>
<evidence type="ECO:0000256" key="5">
    <source>
        <dbReference type="PIRSR" id="PIRSR640255-2"/>
    </source>
</evidence>
<dbReference type="GO" id="GO:0003676">
    <property type="term" value="F:nucleic acid binding"/>
    <property type="evidence" value="ECO:0007669"/>
    <property type="project" value="InterPro"/>
</dbReference>
<feature type="domain" description="DNA/RNA non-specific endonuclease/pyrophosphatase/phosphodiesterase" evidence="6">
    <location>
        <begin position="141"/>
        <end position="385"/>
    </location>
</feature>
<dbReference type="Pfam" id="PF01223">
    <property type="entry name" value="Endonuclease_NS"/>
    <property type="match status" value="1"/>
</dbReference>
<accession>A0A921ZC07</accession>
<comment type="similarity">
    <text evidence="1">Belongs to the DNA/RNA non-specific endonuclease family.</text>
</comment>
<dbReference type="InterPro" id="IPR001604">
    <property type="entry name" value="Endo_G_ENPP1-like_dom"/>
</dbReference>
<dbReference type="SMART" id="SM00892">
    <property type="entry name" value="Endonuclease_NS"/>
    <property type="match status" value="1"/>
</dbReference>
<keyword evidence="3" id="KW-0255">Endonuclease</keyword>
<dbReference type="GO" id="GO:0000014">
    <property type="term" value="F:single-stranded DNA endodeoxyribonuclease activity"/>
    <property type="evidence" value="ECO:0007669"/>
    <property type="project" value="TreeGrafter"/>
</dbReference>
<gene>
    <name evidence="7" type="ORF">O3G_MSEX008518</name>
</gene>
<keyword evidence="5" id="KW-0479">Metal-binding</keyword>
<feature type="binding site" evidence="5">
    <location>
        <position position="255"/>
    </location>
    <ligand>
        <name>Mg(2+)</name>
        <dbReference type="ChEBI" id="CHEBI:18420"/>
        <note>catalytic</note>
    </ligand>
</feature>
<protein>
    <recommendedName>
        <fullName evidence="6">DNA/RNA non-specific endonuclease/pyrophosphatase/phosphodiesterase domain-containing protein</fullName>
    </recommendedName>
</protein>
<reference evidence="7" key="1">
    <citation type="journal article" date="2016" name="Insect Biochem. Mol. Biol.">
        <title>Multifaceted biological insights from a draft genome sequence of the tobacco hornworm moth, Manduca sexta.</title>
        <authorList>
            <person name="Kanost M.R."/>
            <person name="Arrese E.L."/>
            <person name="Cao X."/>
            <person name="Chen Y.R."/>
            <person name="Chellapilla S."/>
            <person name="Goldsmith M.R."/>
            <person name="Grosse-Wilde E."/>
            <person name="Heckel D.G."/>
            <person name="Herndon N."/>
            <person name="Jiang H."/>
            <person name="Papanicolaou A."/>
            <person name="Qu J."/>
            <person name="Soulages J.L."/>
            <person name="Vogel H."/>
            <person name="Walters J."/>
            <person name="Waterhouse R.M."/>
            <person name="Ahn S.J."/>
            <person name="Almeida F.C."/>
            <person name="An C."/>
            <person name="Aqrawi P."/>
            <person name="Bretschneider A."/>
            <person name="Bryant W.B."/>
            <person name="Bucks S."/>
            <person name="Chao H."/>
            <person name="Chevignon G."/>
            <person name="Christen J.M."/>
            <person name="Clarke D.F."/>
            <person name="Dittmer N.T."/>
            <person name="Ferguson L.C.F."/>
            <person name="Garavelou S."/>
            <person name="Gordon K.H.J."/>
            <person name="Gunaratna R.T."/>
            <person name="Han Y."/>
            <person name="Hauser F."/>
            <person name="He Y."/>
            <person name="Heidel-Fischer H."/>
            <person name="Hirsh A."/>
            <person name="Hu Y."/>
            <person name="Jiang H."/>
            <person name="Kalra D."/>
            <person name="Klinner C."/>
            <person name="Konig C."/>
            <person name="Kovar C."/>
            <person name="Kroll A.R."/>
            <person name="Kuwar S.S."/>
            <person name="Lee S.L."/>
            <person name="Lehman R."/>
            <person name="Li K."/>
            <person name="Li Z."/>
            <person name="Liang H."/>
            <person name="Lovelace S."/>
            <person name="Lu Z."/>
            <person name="Mansfield J.H."/>
            <person name="McCulloch K.J."/>
            <person name="Mathew T."/>
            <person name="Morton B."/>
            <person name="Muzny D.M."/>
            <person name="Neunemann D."/>
            <person name="Ongeri F."/>
            <person name="Pauchet Y."/>
            <person name="Pu L.L."/>
            <person name="Pyrousis I."/>
            <person name="Rao X.J."/>
            <person name="Redding A."/>
            <person name="Roesel C."/>
            <person name="Sanchez-Gracia A."/>
            <person name="Schaack S."/>
            <person name="Shukla A."/>
            <person name="Tetreau G."/>
            <person name="Wang Y."/>
            <person name="Xiong G.H."/>
            <person name="Traut W."/>
            <person name="Walsh T.K."/>
            <person name="Worley K.C."/>
            <person name="Wu D."/>
            <person name="Wu W."/>
            <person name="Wu Y.Q."/>
            <person name="Zhang X."/>
            <person name="Zou Z."/>
            <person name="Zucker H."/>
            <person name="Briscoe A.D."/>
            <person name="Burmester T."/>
            <person name="Clem R.J."/>
            <person name="Feyereisen R."/>
            <person name="Grimmelikhuijzen C.J.P."/>
            <person name="Hamodrakas S.J."/>
            <person name="Hansson B.S."/>
            <person name="Huguet E."/>
            <person name="Jermiin L.S."/>
            <person name="Lan Q."/>
            <person name="Lehman H.K."/>
            <person name="Lorenzen M."/>
            <person name="Merzendorfer H."/>
            <person name="Michalopoulos I."/>
            <person name="Morton D.B."/>
            <person name="Muthukrishnan S."/>
            <person name="Oakeshott J.G."/>
            <person name="Palmer W."/>
            <person name="Park Y."/>
            <person name="Passarelli A.L."/>
            <person name="Rozas J."/>
            <person name="Schwartz L.M."/>
            <person name="Smith W."/>
            <person name="Southgate A."/>
            <person name="Vilcinskas A."/>
            <person name="Vogt R."/>
            <person name="Wang P."/>
            <person name="Werren J."/>
            <person name="Yu X.Q."/>
            <person name="Zhou J.J."/>
            <person name="Brown S.J."/>
            <person name="Scherer S.E."/>
            <person name="Richards S."/>
            <person name="Blissard G.W."/>
        </authorList>
    </citation>
    <scope>NUCLEOTIDE SEQUENCE</scope>
</reference>
<evidence type="ECO:0000256" key="3">
    <source>
        <dbReference type="ARBA" id="ARBA00022759"/>
    </source>
</evidence>
<dbReference type="FunFam" id="3.40.570.10:FF:000007">
    <property type="entry name" value="Alkaline nuclease"/>
    <property type="match status" value="1"/>
</dbReference>
<name>A0A921ZC07_MANSE</name>
<feature type="active site" description="Proton acceptor" evidence="4">
    <location>
        <position position="225"/>
    </location>
</feature>
<dbReference type="EMBL" id="JH668458">
    <property type="protein sequence ID" value="KAG6454134.1"/>
    <property type="molecule type" value="Genomic_DNA"/>
</dbReference>
<evidence type="ECO:0000259" key="6">
    <source>
        <dbReference type="SMART" id="SM00892"/>
    </source>
</evidence>
<keyword evidence="2" id="KW-0540">Nuclease</keyword>
<evidence type="ECO:0000256" key="2">
    <source>
        <dbReference type="ARBA" id="ARBA00022722"/>
    </source>
</evidence>
<dbReference type="GO" id="GO:0004521">
    <property type="term" value="F:RNA endonuclease activity"/>
    <property type="evidence" value="ECO:0007669"/>
    <property type="project" value="TreeGrafter"/>
</dbReference>
<dbReference type="PANTHER" id="PTHR13966:SF19">
    <property type="entry name" value="NUCLEASE EXOG, MITOCHONDRIAL"/>
    <property type="match status" value="1"/>
</dbReference>
<sequence>MIQRIMLLILCTLNIHPRPQCRLHSRTHFREPLPIIIRNGRLLEPTDNFGGVELNYGETLTISCEGSELIRHANANRVVTTATITCVGDEMFRNDEWLNAPARFSAFTCQEAPRHTSRRTNRTCFEGNKIFEVGYTVQNEFYPVYESCFDESRLNAVYSKYTQKPYNAFYQTRVERPFFIAENVYGFTPVETLFSPRGLRASVAQLVGTMIDNYVTKTESLSRGHLAAKTDFVFAFGERATFHYVNCAPQWTGFNGGNWNTLEVDLRNHVHSAGYDTIIYTGTLGVTQLFNQYGVRVDIYLDTDENNNPVIPVPQYYYKVVYEPCTQRGIAYVGINNPYYTPDEARELFFCQDLCRTLRSNFSWLTWHPDNPSEGYTFCCSVPDFKKTVNHLPSFEVSGLLI</sequence>
<dbReference type="GO" id="GO:0005743">
    <property type="term" value="C:mitochondrial inner membrane"/>
    <property type="evidence" value="ECO:0007669"/>
    <property type="project" value="TreeGrafter"/>
</dbReference>
<dbReference type="AlphaFoldDB" id="A0A921ZC07"/>
<evidence type="ECO:0000313" key="7">
    <source>
        <dbReference type="EMBL" id="KAG6454134.1"/>
    </source>
</evidence>
<evidence type="ECO:0000313" key="8">
    <source>
        <dbReference type="Proteomes" id="UP000791440"/>
    </source>
</evidence>
<dbReference type="Proteomes" id="UP000791440">
    <property type="component" value="Unassembled WGS sequence"/>
</dbReference>
<evidence type="ECO:0000256" key="4">
    <source>
        <dbReference type="PIRSR" id="PIRSR640255-1"/>
    </source>
</evidence>